<evidence type="ECO:0000313" key="5">
    <source>
        <dbReference type="Proteomes" id="UP000233551"/>
    </source>
</evidence>
<dbReference type="Pfam" id="PF26130">
    <property type="entry name" value="PB1-like"/>
    <property type="match status" value="1"/>
</dbReference>
<feature type="compositionally biased region" description="Basic and acidic residues" evidence="1">
    <location>
        <begin position="192"/>
        <end position="205"/>
    </location>
</feature>
<evidence type="ECO:0000259" key="2">
    <source>
        <dbReference type="Pfam" id="PF10551"/>
    </source>
</evidence>
<dbReference type="Proteomes" id="UP000233551">
    <property type="component" value="Unassembled WGS sequence"/>
</dbReference>
<organism evidence="4 5">
    <name type="scientific">Punica granatum</name>
    <name type="common">Pomegranate</name>
    <dbReference type="NCBI Taxonomy" id="22663"/>
    <lineage>
        <taxon>Eukaryota</taxon>
        <taxon>Viridiplantae</taxon>
        <taxon>Streptophyta</taxon>
        <taxon>Embryophyta</taxon>
        <taxon>Tracheophyta</taxon>
        <taxon>Spermatophyta</taxon>
        <taxon>Magnoliopsida</taxon>
        <taxon>eudicotyledons</taxon>
        <taxon>Gunneridae</taxon>
        <taxon>Pentapetalae</taxon>
        <taxon>rosids</taxon>
        <taxon>malvids</taxon>
        <taxon>Myrtales</taxon>
        <taxon>Lythraceae</taxon>
        <taxon>Punica</taxon>
    </lineage>
</organism>
<proteinExistence type="predicted"/>
<dbReference type="AlphaFoldDB" id="A0A2I0IVX9"/>
<feature type="domain" description="MULE transposase" evidence="2">
    <location>
        <begin position="256"/>
        <end position="344"/>
    </location>
</feature>
<gene>
    <name evidence="4" type="ORF">CRG98_032050</name>
</gene>
<dbReference type="InterPro" id="IPR058594">
    <property type="entry name" value="PB1-like_dom_pln"/>
</dbReference>
<feature type="compositionally biased region" description="Polar residues" evidence="1">
    <location>
        <begin position="359"/>
        <end position="370"/>
    </location>
</feature>
<feature type="compositionally biased region" description="Basic residues" evidence="1">
    <location>
        <begin position="349"/>
        <end position="358"/>
    </location>
</feature>
<dbReference type="STRING" id="22663.A0A2I0IVX9"/>
<evidence type="ECO:0000256" key="1">
    <source>
        <dbReference type="SAM" id="MobiDB-lite"/>
    </source>
</evidence>
<sequence>MASVPEDESRSRNEQTVVPLYDEGSQYFTIEYHHGGKFKRGRTHTVYDGGELEFVDYVSADYISLLEIDADVKKLGISGFADYFWTTDVEKLGDNTGGLADENRGQEHRMEANRDANEAGDGSVREHEEVEDGETQHEEAACGEAEHEEVEGGEPEHEETEWHPDLECAWEAGDHGDESDGFQSVHSDDEDGGRQRLPEFRPDREMKDPKFQRGVLFAITKVLKQAVRHYAILNKNMYICLDACKKGFLTGCRPFIGLDGCWLKGRYGGQLLAAVGVDANDWIYPIAYGVVDIECRETWSWFLRNLAQDLEIQNSRPWTFMGDKEKGLVQSLEELFPDAEKSHCGGQGHNKRTCKKRGSATSAEVGSSSKPRNRWPEFASSMMSTVADDAISTIAYEPKLGTIVKLL</sequence>
<comment type="caution">
    <text evidence="4">The sequence shown here is derived from an EMBL/GenBank/DDBJ whole genome shotgun (WGS) entry which is preliminary data.</text>
</comment>
<feature type="domain" description="PB1-like" evidence="3">
    <location>
        <begin position="26"/>
        <end position="87"/>
    </location>
</feature>
<feature type="compositionally biased region" description="Basic and acidic residues" evidence="1">
    <location>
        <begin position="160"/>
        <end position="178"/>
    </location>
</feature>
<dbReference type="PANTHER" id="PTHR31973">
    <property type="entry name" value="POLYPROTEIN, PUTATIVE-RELATED"/>
    <property type="match status" value="1"/>
</dbReference>
<evidence type="ECO:0000259" key="3">
    <source>
        <dbReference type="Pfam" id="PF26130"/>
    </source>
</evidence>
<dbReference type="InterPro" id="IPR018289">
    <property type="entry name" value="MULE_transposase_dom"/>
</dbReference>
<feature type="compositionally biased region" description="Basic and acidic residues" evidence="1">
    <location>
        <begin position="101"/>
        <end position="140"/>
    </location>
</feature>
<dbReference type="EMBL" id="PGOL01002494">
    <property type="protein sequence ID" value="PKI47556.1"/>
    <property type="molecule type" value="Genomic_DNA"/>
</dbReference>
<feature type="region of interest" description="Disordered" evidence="1">
    <location>
        <begin position="341"/>
        <end position="375"/>
    </location>
</feature>
<feature type="region of interest" description="Disordered" evidence="1">
    <location>
        <begin position="92"/>
        <end position="205"/>
    </location>
</feature>
<dbReference type="PANTHER" id="PTHR31973:SF199">
    <property type="entry name" value="SWIM-TYPE DOMAIN-CONTAINING PROTEIN"/>
    <property type="match status" value="1"/>
</dbReference>
<reference evidence="4 5" key="1">
    <citation type="submission" date="2017-11" db="EMBL/GenBank/DDBJ databases">
        <title>De-novo sequencing of pomegranate (Punica granatum L.) genome.</title>
        <authorList>
            <person name="Akparov Z."/>
            <person name="Amiraslanov A."/>
            <person name="Hajiyeva S."/>
            <person name="Abbasov M."/>
            <person name="Kaur K."/>
            <person name="Hamwieh A."/>
            <person name="Solovyev V."/>
            <person name="Salamov A."/>
            <person name="Braich B."/>
            <person name="Kosarev P."/>
            <person name="Mahmoud A."/>
            <person name="Hajiyev E."/>
            <person name="Babayeva S."/>
            <person name="Izzatullayeva V."/>
            <person name="Mammadov A."/>
            <person name="Mammadov A."/>
            <person name="Sharifova S."/>
            <person name="Ojaghi J."/>
            <person name="Eynullazada K."/>
            <person name="Bayramov B."/>
            <person name="Abdulazimova A."/>
            <person name="Shahmuradov I."/>
        </authorList>
    </citation>
    <scope>NUCLEOTIDE SEQUENCE [LARGE SCALE GENOMIC DNA]</scope>
    <source>
        <strain evidence="5">cv. AG2017</strain>
        <tissue evidence="4">Leaf</tissue>
    </source>
</reference>
<accession>A0A2I0IVX9</accession>
<evidence type="ECO:0000313" key="4">
    <source>
        <dbReference type="EMBL" id="PKI47556.1"/>
    </source>
</evidence>
<dbReference type="Pfam" id="PF10551">
    <property type="entry name" value="MULE"/>
    <property type="match status" value="1"/>
</dbReference>
<protein>
    <submittedName>
        <fullName evidence="4">Uncharacterized protein</fullName>
    </submittedName>
</protein>
<name>A0A2I0IVX9_PUNGR</name>
<feature type="compositionally biased region" description="Acidic residues" evidence="1">
    <location>
        <begin position="146"/>
        <end position="159"/>
    </location>
</feature>
<keyword evidence="5" id="KW-1185">Reference proteome</keyword>